<evidence type="ECO:0000256" key="1">
    <source>
        <dbReference type="SAM" id="MobiDB-lite"/>
    </source>
</evidence>
<reference evidence="2" key="1">
    <citation type="submission" date="2019-06" db="EMBL/GenBank/DDBJ databases">
        <authorList>
            <person name="Zheng W."/>
        </authorList>
    </citation>
    <scope>NUCLEOTIDE SEQUENCE</scope>
    <source>
        <strain evidence="2">QDHG01</strain>
    </source>
</reference>
<protein>
    <submittedName>
        <fullName evidence="2">Uncharacterized protein</fullName>
    </submittedName>
</protein>
<sequence length="325" mass="38456">MHVAAITIQKHFKCYRWWKLYQLLKHRRLHAALKIQRRWRKDRFLRLLPKLRMQRREECAVMIQRYLRGYRVYRRSFKEVAQERIGNLTAYFSGMRWQLILDAQITIAYHWKRYLRKCQQVLIDEQRKKEEKEIKLKKRKTLVNSLTTQPKNLAKQPSLISKQQQPSNPHSTGSSLERGNATKLGSPNYKAKNNPPISLNLAPQTSVPPLPIRERSNSRKVQSKISKQTTTQAPPQIDVGTFSHATSWNNNQDNTPLFLDEKYLMPDSTPHNRGRVKEGMNDTLTQLTNMVQKIEERSQVREEKRKQSVVFKEEDNTIERILSQM</sequence>
<dbReference type="InterPro" id="IPR000048">
    <property type="entry name" value="IQ_motif_EF-hand-BS"/>
</dbReference>
<keyword evidence="3" id="KW-1185">Reference proteome</keyword>
<feature type="region of interest" description="Disordered" evidence="1">
    <location>
        <begin position="145"/>
        <end position="237"/>
    </location>
</feature>
<evidence type="ECO:0000313" key="2">
    <source>
        <dbReference type="EMBL" id="TNV72340.1"/>
    </source>
</evidence>
<evidence type="ECO:0000313" key="3">
    <source>
        <dbReference type="Proteomes" id="UP000785679"/>
    </source>
</evidence>
<feature type="compositionally biased region" description="Polar residues" evidence="1">
    <location>
        <begin position="219"/>
        <end position="234"/>
    </location>
</feature>
<comment type="caution">
    <text evidence="2">The sequence shown here is derived from an EMBL/GenBank/DDBJ whole genome shotgun (WGS) entry which is preliminary data.</text>
</comment>
<proteinExistence type="predicted"/>
<dbReference type="PROSITE" id="PS50096">
    <property type="entry name" value="IQ"/>
    <property type="match status" value="1"/>
</dbReference>
<accession>A0A8J8NDB2</accession>
<organism evidence="2 3">
    <name type="scientific">Halteria grandinella</name>
    <dbReference type="NCBI Taxonomy" id="5974"/>
    <lineage>
        <taxon>Eukaryota</taxon>
        <taxon>Sar</taxon>
        <taxon>Alveolata</taxon>
        <taxon>Ciliophora</taxon>
        <taxon>Intramacronucleata</taxon>
        <taxon>Spirotrichea</taxon>
        <taxon>Stichotrichia</taxon>
        <taxon>Sporadotrichida</taxon>
        <taxon>Halteriidae</taxon>
        <taxon>Halteria</taxon>
    </lineage>
</organism>
<dbReference type="Pfam" id="PF00612">
    <property type="entry name" value="IQ"/>
    <property type="match status" value="1"/>
</dbReference>
<dbReference type="OrthoDB" id="326875at2759"/>
<dbReference type="AlphaFoldDB" id="A0A8J8NDB2"/>
<feature type="compositionally biased region" description="Polar residues" evidence="1">
    <location>
        <begin position="195"/>
        <end position="205"/>
    </location>
</feature>
<dbReference type="Gene3D" id="1.20.5.190">
    <property type="match status" value="1"/>
</dbReference>
<feature type="compositionally biased region" description="Polar residues" evidence="1">
    <location>
        <begin position="158"/>
        <end position="177"/>
    </location>
</feature>
<name>A0A8J8NDB2_HALGN</name>
<gene>
    <name evidence="2" type="ORF">FGO68_gene7542</name>
</gene>
<dbReference type="EMBL" id="RRYP01022789">
    <property type="protein sequence ID" value="TNV72340.1"/>
    <property type="molecule type" value="Genomic_DNA"/>
</dbReference>
<dbReference type="Proteomes" id="UP000785679">
    <property type="component" value="Unassembled WGS sequence"/>
</dbReference>